<sequence length="512" mass="56549">MTLAICEPTGCEHAASECHLARLARKRARLRRGSIGTPLLAAAALLLVSGLIVQAVWGGVAGLFSSFFSETASIEFLTTPVIRQPFVYTVLERGEIESSSNVEVRCEVRSRNSSSIDILEIVPEGSWVEKGDFLVRLDDAALQTQLIQQQIVCSNSESSFIEAQATLDAARLGLDEYEQGTLPEQIEQQESAVFIARENMRRAEEYLAYSKRLAERGYIPEAQLEADTFAVEKARKELGVAVTKLEVIETYTKEKKLTELKADIKTAEARLDARRKTWELDKLQRKETEDLIAKCTIVAPVAGQVVYANNRDGRSSSSNTLLIAEGLSVRERQAIIYLPDPNNMQVMVKVHESRIGDVRPGLDAELSVRNIPEGTLRGRVTEVSEYPLPALNVYTAHVKEYAVLVEITDPPLELRPGMTAEVNLMIQRIEDALQVPIESIIERGEHCFCALPLDDGTLETREVTIGKTNETDVVITSGLTESDQVVLSLGDEEVLGLLDLPVEEETIAAKDS</sequence>
<proteinExistence type="predicted"/>
<evidence type="ECO:0000259" key="5">
    <source>
        <dbReference type="Pfam" id="PF25967"/>
    </source>
</evidence>
<evidence type="ECO:0000259" key="4">
    <source>
        <dbReference type="Pfam" id="PF25954"/>
    </source>
</evidence>
<gene>
    <name evidence="6" type="primary">macA_4</name>
    <name evidence="6" type="ORF">Poly41_54040</name>
</gene>
<dbReference type="RefSeq" id="WP_146530190.1">
    <property type="nucleotide sequence ID" value="NZ_SJPV01000011.1"/>
</dbReference>
<dbReference type="OrthoDB" id="259669at2"/>
<protein>
    <submittedName>
        <fullName evidence="6">Macrolide export protein MacA</fullName>
    </submittedName>
</protein>
<dbReference type="Gene3D" id="2.40.420.20">
    <property type="match status" value="1"/>
</dbReference>
<accession>A0A5C6DA70</accession>
<dbReference type="Gene3D" id="2.40.30.170">
    <property type="match status" value="1"/>
</dbReference>
<dbReference type="InterPro" id="IPR050465">
    <property type="entry name" value="UPF0194_transport"/>
</dbReference>
<dbReference type="EMBL" id="SJPV01000011">
    <property type="protein sequence ID" value="TWU33025.1"/>
    <property type="molecule type" value="Genomic_DNA"/>
</dbReference>
<dbReference type="AlphaFoldDB" id="A0A5C6DA70"/>
<dbReference type="Pfam" id="PF25954">
    <property type="entry name" value="Beta-barrel_RND_2"/>
    <property type="match status" value="1"/>
</dbReference>
<feature type="transmembrane region" description="Helical" evidence="3">
    <location>
        <begin position="35"/>
        <end position="57"/>
    </location>
</feature>
<dbReference type="InterPro" id="IPR058792">
    <property type="entry name" value="Beta-barrel_RND_2"/>
</dbReference>
<evidence type="ECO:0000256" key="1">
    <source>
        <dbReference type="ARBA" id="ARBA00004196"/>
    </source>
</evidence>
<comment type="subcellular location">
    <subcellularLocation>
        <location evidence="1">Cell envelope</location>
    </subcellularLocation>
</comment>
<keyword evidence="2" id="KW-0175">Coiled coil</keyword>
<dbReference type="Pfam" id="PF25967">
    <property type="entry name" value="RND-MFP_C"/>
    <property type="match status" value="1"/>
</dbReference>
<dbReference type="InterPro" id="IPR058627">
    <property type="entry name" value="MdtA-like_C"/>
</dbReference>
<dbReference type="GO" id="GO:0030313">
    <property type="term" value="C:cell envelope"/>
    <property type="evidence" value="ECO:0007669"/>
    <property type="project" value="UniProtKB-SubCell"/>
</dbReference>
<feature type="domain" description="CusB-like beta-barrel" evidence="4">
    <location>
        <begin position="347"/>
        <end position="425"/>
    </location>
</feature>
<keyword evidence="3" id="KW-1133">Transmembrane helix</keyword>
<feature type="domain" description="Multidrug resistance protein MdtA-like C-terminal permuted SH3" evidence="5">
    <location>
        <begin position="453"/>
        <end position="488"/>
    </location>
</feature>
<reference evidence="6 7" key="1">
    <citation type="submission" date="2019-02" db="EMBL/GenBank/DDBJ databases">
        <title>Deep-cultivation of Planctomycetes and their phenomic and genomic characterization uncovers novel biology.</title>
        <authorList>
            <person name="Wiegand S."/>
            <person name="Jogler M."/>
            <person name="Boedeker C."/>
            <person name="Pinto D."/>
            <person name="Vollmers J."/>
            <person name="Rivas-Marin E."/>
            <person name="Kohn T."/>
            <person name="Peeters S.H."/>
            <person name="Heuer A."/>
            <person name="Rast P."/>
            <person name="Oberbeckmann S."/>
            <person name="Bunk B."/>
            <person name="Jeske O."/>
            <person name="Meyerdierks A."/>
            <person name="Storesund J.E."/>
            <person name="Kallscheuer N."/>
            <person name="Luecker S."/>
            <person name="Lage O.M."/>
            <person name="Pohl T."/>
            <person name="Merkel B.J."/>
            <person name="Hornburger P."/>
            <person name="Mueller R.-W."/>
            <person name="Bruemmer F."/>
            <person name="Labrenz M."/>
            <person name="Spormann A.M."/>
            <person name="Op Den Camp H."/>
            <person name="Overmann J."/>
            <person name="Amann R."/>
            <person name="Jetten M.S.M."/>
            <person name="Mascher T."/>
            <person name="Medema M.H."/>
            <person name="Devos D.P."/>
            <person name="Kaster A.-K."/>
            <person name="Ovreas L."/>
            <person name="Rohde M."/>
            <person name="Galperin M.Y."/>
            <person name="Jogler C."/>
        </authorList>
    </citation>
    <scope>NUCLEOTIDE SEQUENCE [LARGE SCALE GENOMIC DNA]</scope>
    <source>
        <strain evidence="6 7">Poly41</strain>
    </source>
</reference>
<evidence type="ECO:0000256" key="3">
    <source>
        <dbReference type="SAM" id="Phobius"/>
    </source>
</evidence>
<name>A0A5C6DA70_9BACT</name>
<comment type="caution">
    <text evidence="6">The sequence shown here is derived from an EMBL/GenBank/DDBJ whole genome shotgun (WGS) entry which is preliminary data.</text>
</comment>
<keyword evidence="3" id="KW-0812">Transmembrane</keyword>
<dbReference type="Proteomes" id="UP000319143">
    <property type="component" value="Unassembled WGS sequence"/>
</dbReference>
<evidence type="ECO:0000313" key="6">
    <source>
        <dbReference type="EMBL" id="TWU33025.1"/>
    </source>
</evidence>
<organism evidence="6 7">
    <name type="scientific">Novipirellula artificiosorum</name>
    <dbReference type="NCBI Taxonomy" id="2528016"/>
    <lineage>
        <taxon>Bacteria</taxon>
        <taxon>Pseudomonadati</taxon>
        <taxon>Planctomycetota</taxon>
        <taxon>Planctomycetia</taxon>
        <taxon>Pirellulales</taxon>
        <taxon>Pirellulaceae</taxon>
        <taxon>Novipirellula</taxon>
    </lineage>
</organism>
<dbReference type="PANTHER" id="PTHR32347:SF23">
    <property type="entry name" value="BLL5650 PROTEIN"/>
    <property type="match status" value="1"/>
</dbReference>
<keyword evidence="3" id="KW-0472">Membrane</keyword>
<keyword evidence="7" id="KW-1185">Reference proteome</keyword>
<dbReference type="Gene3D" id="1.10.287.470">
    <property type="entry name" value="Helix hairpin bin"/>
    <property type="match status" value="1"/>
</dbReference>
<evidence type="ECO:0000256" key="2">
    <source>
        <dbReference type="ARBA" id="ARBA00023054"/>
    </source>
</evidence>
<evidence type="ECO:0000313" key="7">
    <source>
        <dbReference type="Proteomes" id="UP000319143"/>
    </source>
</evidence>
<dbReference type="Gene3D" id="2.40.50.100">
    <property type="match status" value="1"/>
</dbReference>
<dbReference type="PANTHER" id="PTHR32347">
    <property type="entry name" value="EFFLUX SYSTEM COMPONENT YKNX-RELATED"/>
    <property type="match status" value="1"/>
</dbReference>